<dbReference type="AlphaFoldDB" id="A0A6M3J5L5"/>
<name>A0A6M3J5L5_9ZZZZ</name>
<organism evidence="2">
    <name type="scientific">viral metagenome</name>
    <dbReference type="NCBI Taxonomy" id="1070528"/>
    <lineage>
        <taxon>unclassified sequences</taxon>
        <taxon>metagenomes</taxon>
        <taxon>organismal metagenomes</taxon>
    </lineage>
</organism>
<feature type="transmembrane region" description="Helical" evidence="1">
    <location>
        <begin position="121"/>
        <end position="138"/>
    </location>
</feature>
<reference evidence="2" key="1">
    <citation type="submission" date="2020-03" db="EMBL/GenBank/DDBJ databases">
        <title>The deep terrestrial virosphere.</title>
        <authorList>
            <person name="Holmfeldt K."/>
            <person name="Nilsson E."/>
            <person name="Simone D."/>
            <person name="Lopez-Fernandez M."/>
            <person name="Wu X."/>
            <person name="de Brujin I."/>
            <person name="Lundin D."/>
            <person name="Andersson A."/>
            <person name="Bertilsson S."/>
            <person name="Dopson M."/>
        </authorList>
    </citation>
    <scope>NUCLEOTIDE SEQUENCE</scope>
    <source>
        <strain evidence="2">MM415B00433</strain>
    </source>
</reference>
<evidence type="ECO:0000256" key="1">
    <source>
        <dbReference type="SAM" id="Phobius"/>
    </source>
</evidence>
<protein>
    <submittedName>
        <fullName evidence="2">Uncharacterized protein</fullName>
    </submittedName>
</protein>
<sequence length="147" mass="15843">MGLVGGGRTGGQILAPNYIFLEGDIVSANSTIFERDWSKPGDVQMEGIYVKSTLSGSITDIDNSKLVLDENCGMRSYCKGSLGCFIPLDMLEPVTTGSLPDVNKPDVVTAGTGGIQVDKKSGLVFLGVLVIIGLVVWYKEFKYLFRK</sequence>
<accession>A0A6M3J5L5</accession>
<keyword evidence="1" id="KW-0472">Membrane</keyword>
<keyword evidence="1" id="KW-0812">Transmembrane</keyword>
<dbReference type="EMBL" id="MT141532">
    <property type="protein sequence ID" value="QJA65140.1"/>
    <property type="molecule type" value="Genomic_DNA"/>
</dbReference>
<gene>
    <name evidence="2" type="ORF">MM415B00433_0048</name>
</gene>
<keyword evidence="1" id="KW-1133">Transmembrane helix</keyword>
<evidence type="ECO:0000313" key="2">
    <source>
        <dbReference type="EMBL" id="QJA65140.1"/>
    </source>
</evidence>
<proteinExistence type="predicted"/>